<feature type="compositionally biased region" description="Polar residues" evidence="1">
    <location>
        <begin position="40"/>
        <end position="50"/>
    </location>
</feature>
<feature type="compositionally biased region" description="Basic and acidic residues" evidence="1">
    <location>
        <begin position="123"/>
        <end position="141"/>
    </location>
</feature>
<evidence type="ECO:0000256" key="1">
    <source>
        <dbReference type="SAM" id="MobiDB-lite"/>
    </source>
</evidence>
<dbReference type="EMBL" id="BNGU01000055">
    <property type="protein sequence ID" value="GHM59997.1"/>
    <property type="molecule type" value="Genomic_DNA"/>
</dbReference>
<accession>A0A8J3MQW8</accession>
<evidence type="ECO:0000313" key="2">
    <source>
        <dbReference type="EMBL" id="GHM59997.1"/>
    </source>
</evidence>
<organism evidence="2 3">
    <name type="scientific">Candidatus Mesenet longicola</name>
    <dbReference type="NCBI Taxonomy" id="1892558"/>
    <lineage>
        <taxon>Bacteria</taxon>
        <taxon>Pseudomonadati</taxon>
        <taxon>Pseudomonadota</taxon>
        <taxon>Alphaproteobacteria</taxon>
        <taxon>Rickettsiales</taxon>
        <taxon>Anaplasmataceae</taxon>
        <taxon>Candidatus Mesenet</taxon>
    </lineage>
</organism>
<sequence length="155" mass="17949">MDYYEKSYKSFNVRQSKNKSYSTNCINRPKNSRSEKDELNTSSLGTNSISRDYKSEDEDQFISASTLDDVHSILECVACSKLENSESEMDFSVSDDKYVSSPSPTPRLNRKYDVNKKLWDEDHETTHEELEKTNNKHKPEPKNANCNSSYYRAGF</sequence>
<feature type="region of interest" description="Disordered" evidence="1">
    <location>
        <begin position="90"/>
        <end position="110"/>
    </location>
</feature>
<feature type="region of interest" description="Disordered" evidence="1">
    <location>
        <begin position="15"/>
        <end position="51"/>
    </location>
</feature>
<comment type="caution">
    <text evidence="2">The sequence shown here is derived from an EMBL/GenBank/DDBJ whole genome shotgun (WGS) entry which is preliminary data.</text>
</comment>
<reference evidence="2 3" key="1">
    <citation type="journal article" date="2021" name="Microb. Ecol.">
        <title>Candidatus Mesenet longicola: Novel Endosymbionts of Brontispa longissima that Induce Cytoplasmic Incompatibility.</title>
        <authorList>
            <person name="Takano S."/>
            <person name="Gotoh Y."/>
            <person name="Hayashi T."/>
        </authorList>
    </citation>
    <scope>NUCLEOTIDE SEQUENCE [LARGE SCALE GENOMIC DNA]</scope>
    <source>
        <strain evidence="2">L5</strain>
    </source>
</reference>
<name>A0A8J3MQW8_9RICK</name>
<feature type="compositionally biased region" description="Polar residues" evidence="1">
    <location>
        <begin position="144"/>
        <end position="155"/>
    </location>
</feature>
<evidence type="ECO:0000313" key="3">
    <source>
        <dbReference type="Proteomes" id="UP000637906"/>
    </source>
</evidence>
<keyword evidence="3" id="KW-1185">Reference proteome</keyword>
<gene>
    <name evidence="2" type="ORF">sL5_09900</name>
</gene>
<feature type="compositionally biased region" description="Polar residues" evidence="1">
    <location>
        <begin position="15"/>
        <end position="26"/>
    </location>
</feature>
<dbReference type="Proteomes" id="UP000637906">
    <property type="component" value="Unassembled WGS sequence"/>
</dbReference>
<dbReference type="AlphaFoldDB" id="A0A8J3MQW8"/>
<proteinExistence type="predicted"/>
<feature type="region of interest" description="Disordered" evidence="1">
    <location>
        <begin position="123"/>
        <end position="155"/>
    </location>
</feature>
<protein>
    <submittedName>
        <fullName evidence="2">Uncharacterized protein</fullName>
    </submittedName>
</protein>